<dbReference type="SUPFAM" id="SSF88659">
    <property type="entry name" value="Sigma3 and sigma4 domains of RNA polymerase sigma factors"/>
    <property type="match status" value="1"/>
</dbReference>
<dbReference type="NCBIfam" id="TIGR02985">
    <property type="entry name" value="Sig70_bacteroi1"/>
    <property type="match status" value="1"/>
</dbReference>
<dbReference type="GO" id="GO:0006352">
    <property type="term" value="P:DNA-templated transcription initiation"/>
    <property type="evidence" value="ECO:0007669"/>
    <property type="project" value="InterPro"/>
</dbReference>
<dbReference type="NCBIfam" id="TIGR02937">
    <property type="entry name" value="sigma70-ECF"/>
    <property type="match status" value="1"/>
</dbReference>
<feature type="domain" description="RNA polymerase sigma factor 70 region 4 type 2" evidence="6">
    <location>
        <begin position="119"/>
        <end position="170"/>
    </location>
</feature>
<name>A0A365XZM3_9BACT</name>
<dbReference type="Gene3D" id="1.10.10.10">
    <property type="entry name" value="Winged helix-like DNA-binding domain superfamily/Winged helix DNA-binding domain"/>
    <property type="match status" value="1"/>
</dbReference>
<comment type="caution">
    <text evidence="7">The sequence shown here is derived from an EMBL/GenBank/DDBJ whole genome shotgun (WGS) entry which is preliminary data.</text>
</comment>
<dbReference type="InterPro" id="IPR013325">
    <property type="entry name" value="RNA_pol_sigma_r2"/>
</dbReference>
<evidence type="ECO:0008006" key="9">
    <source>
        <dbReference type="Google" id="ProtNLM"/>
    </source>
</evidence>
<evidence type="ECO:0000313" key="7">
    <source>
        <dbReference type="EMBL" id="RBL91451.1"/>
    </source>
</evidence>
<evidence type="ECO:0000256" key="2">
    <source>
        <dbReference type="ARBA" id="ARBA00023015"/>
    </source>
</evidence>
<dbReference type="InterPro" id="IPR013249">
    <property type="entry name" value="RNA_pol_sigma70_r4_t2"/>
</dbReference>
<feature type="domain" description="RNA polymerase sigma-70 region 2" evidence="5">
    <location>
        <begin position="23"/>
        <end position="87"/>
    </location>
</feature>
<dbReference type="PANTHER" id="PTHR43133">
    <property type="entry name" value="RNA POLYMERASE ECF-TYPE SIGMA FACTO"/>
    <property type="match status" value="1"/>
</dbReference>
<accession>A0A365XZM3</accession>
<dbReference type="Pfam" id="PF08281">
    <property type="entry name" value="Sigma70_r4_2"/>
    <property type="match status" value="1"/>
</dbReference>
<dbReference type="InterPro" id="IPR014327">
    <property type="entry name" value="RNA_pol_sigma70_bacteroid"/>
</dbReference>
<dbReference type="GO" id="GO:0003677">
    <property type="term" value="F:DNA binding"/>
    <property type="evidence" value="ECO:0007669"/>
    <property type="project" value="InterPro"/>
</dbReference>
<keyword evidence="8" id="KW-1185">Reference proteome</keyword>
<organism evidence="7 8">
    <name type="scientific">Chitinophaga flava</name>
    <dbReference type="NCBI Taxonomy" id="2259036"/>
    <lineage>
        <taxon>Bacteria</taxon>
        <taxon>Pseudomonadati</taxon>
        <taxon>Bacteroidota</taxon>
        <taxon>Chitinophagia</taxon>
        <taxon>Chitinophagales</taxon>
        <taxon>Chitinophagaceae</taxon>
        <taxon>Chitinophaga</taxon>
    </lineage>
</organism>
<dbReference type="AlphaFoldDB" id="A0A365XZM3"/>
<dbReference type="InterPro" id="IPR039425">
    <property type="entry name" value="RNA_pol_sigma-70-like"/>
</dbReference>
<dbReference type="GO" id="GO:0016987">
    <property type="term" value="F:sigma factor activity"/>
    <property type="evidence" value="ECO:0007669"/>
    <property type="project" value="UniProtKB-KW"/>
</dbReference>
<dbReference type="InterPro" id="IPR036388">
    <property type="entry name" value="WH-like_DNA-bd_sf"/>
</dbReference>
<dbReference type="InterPro" id="IPR007627">
    <property type="entry name" value="RNA_pol_sigma70_r2"/>
</dbReference>
<evidence type="ECO:0000259" key="5">
    <source>
        <dbReference type="Pfam" id="PF04542"/>
    </source>
</evidence>
<dbReference type="EMBL" id="QFFJ01000001">
    <property type="protein sequence ID" value="RBL91451.1"/>
    <property type="molecule type" value="Genomic_DNA"/>
</dbReference>
<evidence type="ECO:0000256" key="1">
    <source>
        <dbReference type="ARBA" id="ARBA00010641"/>
    </source>
</evidence>
<reference evidence="7 8" key="1">
    <citation type="submission" date="2018-05" db="EMBL/GenBank/DDBJ databases">
        <title>Chitinophaga sp. K3CV102501T nov., isolated from isolated from a monsoon evergreen broad-leaved forest soil.</title>
        <authorList>
            <person name="Lv Y."/>
        </authorList>
    </citation>
    <scope>NUCLEOTIDE SEQUENCE [LARGE SCALE GENOMIC DNA]</scope>
    <source>
        <strain evidence="7 8">GDMCC 1.1325</strain>
    </source>
</reference>
<comment type="similarity">
    <text evidence="1">Belongs to the sigma-70 factor family. ECF subfamily.</text>
</comment>
<sequence length="193" mass="22541">MPDEREQLKAIAAGNDAAYTRIFHAYSQQVFNVAMLYLKDEAAAGEVVQEIFLKVWLKRDALVAVEDFADYLFILTRNYIYDSFRRQLVKQKAMAYLEMQHPGYANDTDHAVREHQYEQMLQTAIASLPPARRKIYLARKQGLSNEEISRELNISVHTVKKQMQLALQFLRSFVNQQLRSWLLLLLLLLYLLS</sequence>
<protein>
    <recommendedName>
        <fullName evidence="9">RNA polymerase sigma-70 factor</fullName>
    </recommendedName>
</protein>
<proteinExistence type="inferred from homology"/>
<dbReference type="InterPro" id="IPR014284">
    <property type="entry name" value="RNA_pol_sigma-70_dom"/>
</dbReference>
<evidence type="ECO:0000259" key="6">
    <source>
        <dbReference type="Pfam" id="PF08281"/>
    </source>
</evidence>
<dbReference type="Pfam" id="PF04542">
    <property type="entry name" value="Sigma70_r2"/>
    <property type="match status" value="1"/>
</dbReference>
<evidence type="ECO:0000256" key="4">
    <source>
        <dbReference type="ARBA" id="ARBA00023163"/>
    </source>
</evidence>
<keyword evidence="2" id="KW-0805">Transcription regulation</keyword>
<keyword evidence="3" id="KW-0731">Sigma factor</keyword>
<evidence type="ECO:0000256" key="3">
    <source>
        <dbReference type="ARBA" id="ARBA00023082"/>
    </source>
</evidence>
<keyword evidence="4" id="KW-0804">Transcription</keyword>
<dbReference type="InterPro" id="IPR013324">
    <property type="entry name" value="RNA_pol_sigma_r3/r4-like"/>
</dbReference>
<dbReference type="Gene3D" id="1.10.1740.10">
    <property type="match status" value="1"/>
</dbReference>
<gene>
    <name evidence="7" type="ORF">DF182_02205</name>
</gene>
<dbReference type="Proteomes" id="UP000253410">
    <property type="component" value="Unassembled WGS sequence"/>
</dbReference>
<evidence type="ECO:0000313" key="8">
    <source>
        <dbReference type="Proteomes" id="UP000253410"/>
    </source>
</evidence>
<dbReference type="PANTHER" id="PTHR43133:SF46">
    <property type="entry name" value="RNA POLYMERASE SIGMA-70 FACTOR ECF SUBFAMILY"/>
    <property type="match status" value="1"/>
</dbReference>
<dbReference type="SUPFAM" id="SSF88946">
    <property type="entry name" value="Sigma2 domain of RNA polymerase sigma factors"/>
    <property type="match status" value="1"/>
</dbReference>